<dbReference type="OrthoDB" id="10021397at2759"/>
<evidence type="ECO:0000256" key="6">
    <source>
        <dbReference type="SAM" id="Phobius"/>
    </source>
</evidence>
<dbReference type="CDD" id="cd17502">
    <property type="entry name" value="MFS_Azr1_MDR_like"/>
    <property type="match status" value="1"/>
</dbReference>
<evidence type="ECO:0000256" key="5">
    <source>
        <dbReference type="SAM" id="MobiDB-lite"/>
    </source>
</evidence>
<dbReference type="Pfam" id="PF07690">
    <property type="entry name" value="MFS_1"/>
    <property type="match status" value="1"/>
</dbReference>
<comment type="subcellular location">
    <subcellularLocation>
        <location evidence="1">Membrane</location>
        <topology evidence="1">Multi-pass membrane protein</topology>
    </subcellularLocation>
</comment>
<feature type="compositionally biased region" description="Polar residues" evidence="5">
    <location>
        <begin position="1"/>
        <end position="11"/>
    </location>
</feature>
<dbReference type="InterPro" id="IPR011701">
    <property type="entry name" value="MFS"/>
</dbReference>
<keyword evidence="2 6" id="KW-0812">Transmembrane</keyword>
<evidence type="ECO:0000259" key="7">
    <source>
        <dbReference type="PROSITE" id="PS50850"/>
    </source>
</evidence>
<feature type="transmembrane region" description="Helical" evidence="6">
    <location>
        <begin position="188"/>
        <end position="211"/>
    </location>
</feature>
<evidence type="ECO:0000256" key="4">
    <source>
        <dbReference type="ARBA" id="ARBA00023136"/>
    </source>
</evidence>
<dbReference type="Proteomes" id="UP000244855">
    <property type="component" value="Unassembled WGS sequence"/>
</dbReference>
<feature type="region of interest" description="Disordered" evidence="5">
    <location>
        <begin position="1"/>
        <end position="23"/>
    </location>
</feature>
<dbReference type="AlphaFoldDB" id="A0A2V1E2J9"/>
<evidence type="ECO:0000256" key="1">
    <source>
        <dbReference type="ARBA" id="ARBA00004141"/>
    </source>
</evidence>
<gene>
    <name evidence="8" type="ORF">DM02DRAFT_694980</name>
</gene>
<feature type="transmembrane region" description="Helical" evidence="6">
    <location>
        <begin position="33"/>
        <end position="53"/>
    </location>
</feature>
<feature type="transmembrane region" description="Helical" evidence="6">
    <location>
        <begin position="423"/>
        <end position="450"/>
    </location>
</feature>
<dbReference type="Gene3D" id="1.20.1250.20">
    <property type="entry name" value="MFS general substrate transporter like domains"/>
    <property type="match status" value="1"/>
</dbReference>
<feature type="transmembrane region" description="Helical" evidence="6">
    <location>
        <begin position="103"/>
        <end position="122"/>
    </location>
</feature>
<feature type="transmembrane region" description="Helical" evidence="6">
    <location>
        <begin position="128"/>
        <end position="152"/>
    </location>
</feature>
<dbReference type="PANTHER" id="PTHR23501:SF198">
    <property type="entry name" value="AZOLE RESISTANCE PROTEIN 1-RELATED"/>
    <property type="match status" value="1"/>
</dbReference>
<feature type="transmembrane region" description="Helical" evidence="6">
    <location>
        <begin position="263"/>
        <end position="280"/>
    </location>
</feature>
<proteinExistence type="predicted"/>
<keyword evidence="3 6" id="KW-1133">Transmembrane helix</keyword>
<accession>A0A2V1E2J9</accession>
<feature type="transmembrane region" description="Helical" evidence="6">
    <location>
        <begin position="164"/>
        <end position="182"/>
    </location>
</feature>
<feature type="domain" description="Major facilitator superfamily (MFS) profile" evidence="7">
    <location>
        <begin position="38"/>
        <end position="524"/>
    </location>
</feature>
<sequence length="545" mass="57989">MESPDQKAQTSTDEKAEAPLAGSIDPDNEIKGMTLVIINIALILATFLTGLDFNIISTAIPTITSRFDSIKDVGWYGASFYIALCASQPLAGKTYILFSKKAVFALYLAVFEIGSIVCATAPTSRAFIAGRAVAGLGASGIFAGSLIVMTTIMPLHKRPIWQGMLNASFGVASIVGPLIGGAFTEKFSWRWCFWINLPIGGLAVAIILGMLKLKPAPAEQAPLFHKLKGLDGTGSALFAGAVTMLLLALQWGGTLYTWDSATIIGLFIGAGLIAIAFVVLEIHIGDQALIPSSIMTNRNVILLSLGALFANGPFQTIIYYLPIWFQVLGASPVQSGVRYLPTVITDVVTSFASGAFAMMTGHWKPLLLFGNAVISIGSGLLTTLHPGTSSGKWIGYQILVGMGYPLVINMGQLGVQASLPPDIVHIGSTTLLFFMSISCAICLAIGQTIFQLRLNDLLLQIVSPTTVEELLSSGARDLPSVVEPGNLAKVIQSYSSALTDVFFVPAVGPILSFIFVFFTTWVLLKNKTTEKEGHQSESAVSESQR</sequence>
<keyword evidence="4 6" id="KW-0472">Membrane</keyword>
<evidence type="ECO:0000313" key="8">
    <source>
        <dbReference type="EMBL" id="PVI03884.1"/>
    </source>
</evidence>
<name>A0A2V1E2J9_9PLEO</name>
<feature type="transmembrane region" description="Helical" evidence="6">
    <location>
        <begin position="366"/>
        <end position="387"/>
    </location>
</feature>
<keyword evidence="9" id="KW-1185">Reference proteome</keyword>
<evidence type="ECO:0000313" key="9">
    <source>
        <dbReference type="Proteomes" id="UP000244855"/>
    </source>
</evidence>
<feature type="transmembrane region" description="Helical" evidence="6">
    <location>
        <begin position="300"/>
        <end position="325"/>
    </location>
</feature>
<evidence type="ECO:0000256" key="2">
    <source>
        <dbReference type="ARBA" id="ARBA00022692"/>
    </source>
</evidence>
<dbReference type="Gene3D" id="1.20.1720.10">
    <property type="entry name" value="Multidrug resistance protein D"/>
    <property type="match status" value="1"/>
</dbReference>
<evidence type="ECO:0000256" key="3">
    <source>
        <dbReference type="ARBA" id="ARBA00022989"/>
    </source>
</evidence>
<dbReference type="GO" id="GO:0005886">
    <property type="term" value="C:plasma membrane"/>
    <property type="evidence" value="ECO:0007669"/>
    <property type="project" value="TreeGrafter"/>
</dbReference>
<organism evidence="8 9">
    <name type="scientific">Periconia macrospinosa</name>
    <dbReference type="NCBI Taxonomy" id="97972"/>
    <lineage>
        <taxon>Eukaryota</taxon>
        <taxon>Fungi</taxon>
        <taxon>Dikarya</taxon>
        <taxon>Ascomycota</taxon>
        <taxon>Pezizomycotina</taxon>
        <taxon>Dothideomycetes</taxon>
        <taxon>Pleosporomycetidae</taxon>
        <taxon>Pleosporales</taxon>
        <taxon>Massarineae</taxon>
        <taxon>Periconiaceae</taxon>
        <taxon>Periconia</taxon>
    </lineage>
</organism>
<dbReference type="EMBL" id="KZ805326">
    <property type="protein sequence ID" value="PVI03884.1"/>
    <property type="molecule type" value="Genomic_DNA"/>
</dbReference>
<feature type="transmembrane region" description="Helical" evidence="6">
    <location>
        <begin position="232"/>
        <end position="251"/>
    </location>
</feature>
<dbReference type="PANTHER" id="PTHR23501">
    <property type="entry name" value="MAJOR FACILITATOR SUPERFAMILY"/>
    <property type="match status" value="1"/>
</dbReference>
<dbReference type="PROSITE" id="PS50850">
    <property type="entry name" value="MFS"/>
    <property type="match status" value="1"/>
</dbReference>
<dbReference type="GO" id="GO:0022857">
    <property type="term" value="F:transmembrane transporter activity"/>
    <property type="evidence" value="ECO:0007669"/>
    <property type="project" value="InterPro"/>
</dbReference>
<feature type="transmembrane region" description="Helical" evidence="6">
    <location>
        <begin position="393"/>
        <end position="411"/>
    </location>
</feature>
<protein>
    <submittedName>
        <fullName evidence="8">MFS general substrate transporter</fullName>
    </submittedName>
</protein>
<feature type="transmembrane region" description="Helical" evidence="6">
    <location>
        <begin position="73"/>
        <end position="91"/>
    </location>
</feature>
<reference evidence="8 9" key="1">
    <citation type="journal article" date="2018" name="Sci. Rep.">
        <title>Comparative genomics provides insights into the lifestyle and reveals functional heterogeneity of dark septate endophytic fungi.</title>
        <authorList>
            <person name="Knapp D.G."/>
            <person name="Nemeth J.B."/>
            <person name="Barry K."/>
            <person name="Hainaut M."/>
            <person name="Henrissat B."/>
            <person name="Johnson J."/>
            <person name="Kuo A."/>
            <person name="Lim J.H.P."/>
            <person name="Lipzen A."/>
            <person name="Nolan M."/>
            <person name="Ohm R.A."/>
            <person name="Tamas L."/>
            <person name="Grigoriev I.V."/>
            <person name="Spatafora J.W."/>
            <person name="Nagy L.G."/>
            <person name="Kovacs G.M."/>
        </authorList>
    </citation>
    <scope>NUCLEOTIDE SEQUENCE [LARGE SCALE GENOMIC DNA]</scope>
    <source>
        <strain evidence="8 9">DSE2036</strain>
    </source>
</reference>
<feature type="transmembrane region" description="Helical" evidence="6">
    <location>
        <begin position="502"/>
        <end position="524"/>
    </location>
</feature>
<dbReference type="InterPro" id="IPR036259">
    <property type="entry name" value="MFS_trans_sf"/>
</dbReference>
<dbReference type="InterPro" id="IPR020846">
    <property type="entry name" value="MFS_dom"/>
</dbReference>
<dbReference type="SUPFAM" id="SSF103473">
    <property type="entry name" value="MFS general substrate transporter"/>
    <property type="match status" value="1"/>
</dbReference>